<dbReference type="GO" id="GO:0005576">
    <property type="term" value="C:extracellular region"/>
    <property type="evidence" value="ECO:0007669"/>
    <property type="project" value="UniProtKB-SubCell"/>
</dbReference>
<name>A0A6A6L956_HEVBR</name>
<dbReference type="AlphaFoldDB" id="A0A6A6L956"/>
<accession>A0A6A6L956</accession>
<evidence type="ECO:0000259" key="4">
    <source>
        <dbReference type="Pfam" id="PF17766"/>
    </source>
</evidence>
<organism evidence="5 6">
    <name type="scientific">Hevea brasiliensis</name>
    <name type="common">Para rubber tree</name>
    <name type="synonym">Siphonia brasiliensis</name>
    <dbReference type="NCBI Taxonomy" id="3981"/>
    <lineage>
        <taxon>Eukaryota</taxon>
        <taxon>Viridiplantae</taxon>
        <taxon>Streptophyta</taxon>
        <taxon>Embryophyta</taxon>
        <taxon>Tracheophyta</taxon>
        <taxon>Spermatophyta</taxon>
        <taxon>Magnoliopsida</taxon>
        <taxon>eudicotyledons</taxon>
        <taxon>Gunneridae</taxon>
        <taxon>Pentapetalae</taxon>
        <taxon>rosids</taxon>
        <taxon>fabids</taxon>
        <taxon>Malpighiales</taxon>
        <taxon>Euphorbiaceae</taxon>
        <taxon>Crotonoideae</taxon>
        <taxon>Micrandreae</taxon>
        <taxon>Hevea</taxon>
    </lineage>
</organism>
<dbReference type="PANTHER" id="PTHR10795">
    <property type="entry name" value="PROPROTEIN CONVERTASE SUBTILISIN/KEXIN"/>
    <property type="match status" value="1"/>
</dbReference>
<evidence type="ECO:0000313" key="5">
    <source>
        <dbReference type="EMBL" id="KAF2296159.1"/>
    </source>
</evidence>
<dbReference type="InterPro" id="IPR045051">
    <property type="entry name" value="SBT"/>
</dbReference>
<dbReference type="GO" id="GO:0006508">
    <property type="term" value="P:proteolysis"/>
    <property type="evidence" value="ECO:0007669"/>
    <property type="project" value="InterPro"/>
</dbReference>
<dbReference type="Gene3D" id="2.60.40.2310">
    <property type="match status" value="1"/>
</dbReference>
<sequence>MSADTNPEAEFAYGAGHINPVKAINPGLVYDAGEDQYVEFLCEQGYSTKQLQLVTGDNNACSEVPKTISSNLNCPSFTLSAPSGQSIGRVFHRTVTNVGSAKSTYRAVVKTLKGLMINVTPDVLSFKNLGEQKTFLVTVTAKMGNSKDFFRTLNLHCRSCDGAKGECRSSWGSSCPNLKCQPWLLAI</sequence>
<comment type="caution">
    <text evidence="5">The sequence shown here is derived from an EMBL/GenBank/DDBJ whole genome shotgun (WGS) entry which is preliminary data.</text>
</comment>
<keyword evidence="3" id="KW-0732">Signal</keyword>
<dbReference type="InterPro" id="IPR041469">
    <property type="entry name" value="Subtilisin-like_FN3"/>
</dbReference>
<dbReference type="Gene3D" id="3.40.50.200">
    <property type="entry name" value="Peptidase S8/S53 domain"/>
    <property type="match status" value="1"/>
</dbReference>
<dbReference type="Pfam" id="PF17766">
    <property type="entry name" value="fn3_6"/>
    <property type="match status" value="1"/>
</dbReference>
<comment type="similarity">
    <text evidence="2">Belongs to the peptidase S8 family.</text>
</comment>
<reference evidence="5 6" key="1">
    <citation type="journal article" date="2020" name="Mol. Plant">
        <title>The Chromosome-Based Rubber Tree Genome Provides New Insights into Spurge Genome Evolution and Rubber Biosynthesis.</title>
        <authorList>
            <person name="Liu J."/>
            <person name="Shi C."/>
            <person name="Shi C.C."/>
            <person name="Li W."/>
            <person name="Zhang Q.J."/>
            <person name="Zhang Y."/>
            <person name="Li K."/>
            <person name="Lu H.F."/>
            <person name="Shi C."/>
            <person name="Zhu S.T."/>
            <person name="Xiao Z.Y."/>
            <person name="Nan H."/>
            <person name="Yue Y."/>
            <person name="Zhu X.G."/>
            <person name="Wu Y."/>
            <person name="Hong X.N."/>
            <person name="Fan G.Y."/>
            <person name="Tong Y."/>
            <person name="Zhang D."/>
            <person name="Mao C.L."/>
            <person name="Liu Y.L."/>
            <person name="Hao S.J."/>
            <person name="Liu W.Q."/>
            <person name="Lv M.Q."/>
            <person name="Zhang H.B."/>
            <person name="Liu Y."/>
            <person name="Hu-Tang G.R."/>
            <person name="Wang J.P."/>
            <person name="Wang J.H."/>
            <person name="Sun Y.H."/>
            <person name="Ni S.B."/>
            <person name="Chen W.B."/>
            <person name="Zhang X.C."/>
            <person name="Jiao Y.N."/>
            <person name="Eichler E.E."/>
            <person name="Li G.H."/>
            <person name="Liu X."/>
            <person name="Gao L.Z."/>
        </authorList>
    </citation>
    <scope>NUCLEOTIDE SEQUENCE [LARGE SCALE GENOMIC DNA]</scope>
    <source>
        <strain evidence="6">cv. GT1</strain>
        <tissue evidence="5">Leaf</tissue>
    </source>
</reference>
<keyword evidence="6" id="KW-1185">Reference proteome</keyword>
<proteinExistence type="inferred from homology"/>
<evidence type="ECO:0000256" key="1">
    <source>
        <dbReference type="ARBA" id="ARBA00004613"/>
    </source>
</evidence>
<dbReference type="InterPro" id="IPR036852">
    <property type="entry name" value="Peptidase_S8/S53_dom_sf"/>
</dbReference>
<evidence type="ECO:0000256" key="2">
    <source>
        <dbReference type="ARBA" id="ARBA00011073"/>
    </source>
</evidence>
<gene>
    <name evidence="5" type="ORF">GH714_036419</name>
</gene>
<feature type="domain" description="Subtilisin-like protease fibronectin type-III" evidence="4">
    <location>
        <begin position="71"/>
        <end position="148"/>
    </location>
</feature>
<evidence type="ECO:0000313" key="6">
    <source>
        <dbReference type="Proteomes" id="UP000467840"/>
    </source>
</evidence>
<dbReference type="GO" id="GO:0004252">
    <property type="term" value="F:serine-type endopeptidase activity"/>
    <property type="evidence" value="ECO:0007669"/>
    <property type="project" value="InterPro"/>
</dbReference>
<dbReference type="Proteomes" id="UP000467840">
    <property type="component" value="Chromosome 7"/>
</dbReference>
<dbReference type="EMBL" id="JAAGAX010000013">
    <property type="protein sequence ID" value="KAF2296159.1"/>
    <property type="molecule type" value="Genomic_DNA"/>
</dbReference>
<evidence type="ECO:0000256" key="3">
    <source>
        <dbReference type="ARBA" id="ARBA00022729"/>
    </source>
</evidence>
<comment type="subcellular location">
    <subcellularLocation>
        <location evidence="1">Secreted</location>
    </subcellularLocation>
</comment>
<protein>
    <recommendedName>
        <fullName evidence="4">Subtilisin-like protease fibronectin type-III domain-containing protein</fullName>
    </recommendedName>
</protein>